<dbReference type="AlphaFoldDB" id="A0A6P1TNP9"/>
<dbReference type="RefSeq" id="WP_161838091.1">
    <property type="nucleotide sequence ID" value="NZ_CP048000.1"/>
</dbReference>
<accession>A0A6P1TNP9</accession>
<dbReference type="Proteomes" id="UP000464314">
    <property type="component" value="Chromosome"/>
</dbReference>
<dbReference type="KEGG" id="anr:Ana3638_11175"/>
<proteinExistence type="predicted"/>
<dbReference type="EMBL" id="CP048000">
    <property type="protein sequence ID" value="QHQ61265.1"/>
    <property type="molecule type" value="Genomic_DNA"/>
</dbReference>
<name>A0A6P1TNP9_9FIRM</name>
<protein>
    <submittedName>
        <fullName evidence="1">Uncharacterized protein</fullName>
    </submittedName>
</protein>
<evidence type="ECO:0000313" key="1">
    <source>
        <dbReference type="EMBL" id="QHQ61265.1"/>
    </source>
</evidence>
<keyword evidence="2" id="KW-1185">Reference proteome</keyword>
<evidence type="ECO:0000313" key="2">
    <source>
        <dbReference type="Proteomes" id="UP000464314"/>
    </source>
</evidence>
<organism evidence="1 2">
    <name type="scientific">Anaerocolumna sedimenticola</name>
    <dbReference type="NCBI Taxonomy" id="2696063"/>
    <lineage>
        <taxon>Bacteria</taxon>
        <taxon>Bacillati</taxon>
        <taxon>Bacillota</taxon>
        <taxon>Clostridia</taxon>
        <taxon>Lachnospirales</taxon>
        <taxon>Lachnospiraceae</taxon>
        <taxon>Anaerocolumna</taxon>
    </lineage>
</organism>
<reference evidence="1 2" key="1">
    <citation type="submission" date="2020-01" db="EMBL/GenBank/DDBJ databases">
        <title>Genome analysis of Anaerocolumna sp. CBA3638.</title>
        <authorList>
            <person name="Kim J."/>
            <person name="Roh S.W."/>
        </authorList>
    </citation>
    <scope>NUCLEOTIDE SEQUENCE [LARGE SCALE GENOMIC DNA]</scope>
    <source>
        <strain evidence="1 2">CBA3638</strain>
    </source>
</reference>
<sequence>MTDEMNNRNTDLKELFVENKLEELLVTLEETADDIVIEITLFNYEIIKKYFDAGNFTVLIQHIKFTAFTCFLCEYAAKRQLISNEDFENMTFTFNEIYTNMQKSTF</sequence>
<gene>
    <name evidence="1" type="ORF">Ana3638_11175</name>
</gene>